<gene>
    <name evidence="4" type="ORF">NN4_14140</name>
</gene>
<protein>
    <submittedName>
        <fullName evidence="4">TetR family transcriptional regulator</fullName>
    </submittedName>
</protein>
<dbReference type="GO" id="GO:0000976">
    <property type="term" value="F:transcription cis-regulatory region binding"/>
    <property type="evidence" value="ECO:0007669"/>
    <property type="project" value="TreeGrafter"/>
</dbReference>
<dbReference type="PANTHER" id="PTHR30055">
    <property type="entry name" value="HTH-TYPE TRANSCRIPTIONAL REGULATOR RUTR"/>
    <property type="match status" value="1"/>
</dbReference>
<dbReference type="Gene3D" id="1.10.357.10">
    <property type="entry name" value="Tetracycline Repressor, domain 2"/>
    <property type="match status" value="1"/>
</dbReference>
<evidence type="ECO:0000256" key="1">
    <source>
        <dbReference type="ARBA" id="ARBA00023125"/>
    </source>
</evidence>
<dbReference type="AlphaFoldDB" id="A0A511M8B0"/>
<dbReference type="PROSITE" id="PS50977">
    <property type="entry name" value="HTH_TETR_2"/>
    <property type="match status" value="1"/>
</dbReference>
<evidence type="ECO:0000313" key="5">
    <source>
        <dbReference type="Proteomes" id="UP000321424"/>
    </source>
</evidence>
<feature type="domain" description="HTH tetR-type" evidence="3">
    <location>
        <begin position="39"/>
        <end position="99"/>
    </location>
</feature>
<keyword evidence="1 2" id="KW-0238">DNA-binding</keyword>
<accession>A0A511M8B0</accession>
<dbReference type="PANTHER" id="PTHR30055:SF209">
    <property type="entry name" value="POSSIBLE TRANSCRIPTIONAL REGULATORY PROTEIN (PROBABLY TETR-FAMILY)"/>
    <property type="match status" value="1"/>
</dbReference>
<dbReference type="InterPro" id="IPR001647">
    <property type="entry name" value="HTH_TetR"/>
</dbReference>
<organism evidence="4 5">
    <name type="scientific">Nocardia ninae NBRC 108245</name>
    <dbReference type="NCBI Taxonomy" id="1210091"/>
    <lineage>
        <taxon>Bacteria</taxon>
        <taxon>Bacillati</taxon>
        <taxon>Actinomycetota</taxon>
        <taxon>Actinomycetes</taxon>
        <taxon>Mycobacteriales</taxon>
        <taxon>Nocardiaceae</taxon>
        <taxon>Nocardia</taxon>
    </lineage>
</organism>
<reference evidence="4 5" key="1">
    <citation type="submission" date="2019-07" db="EMBL/GenBank/DDBJ databases">
        <title>Whole genome shotgun sequence of Nocardia ninae NBRC 108245.</title>
        <authorList>
            <person name="Hosoyama A."/>
            <person name="Uohara A."/>
            <person name="Ohji S."/>
            <person name="Ichikawa N."/>
        </authorList>
    </citation>
    <scope>NUCLEOTIDE SEQUENCE [LARGE SCALE GENOMIC DNA]</scope>
    <source>
        <strain evidence="4 5">NBRC 108245</strain>
    </source>
</reference>
<evidence type="ECO:0000313" key="4">
    <source>
        <dbReference type="EMBL" id="GEM36895.1"/>
    </source>
</evidence>
<dbReference type="InterPro" id="IPR009057">
    <property type="entry name" value="Homeodomain-like_sf"/>
</dbReference>
<dbReference type="EMBL" id="BJXA01000006">
    <property type="protein sequence ID" value="GEM36895.1"/>
    <property type="molecule type" value="Genomic_DNA"/>
</dbReference>
<evidence type="ECO:0000256" key="2">
    <source>
        <dbReference type="PROSITE-ProRule" id="PRU00335"/>
    </source>
</evidence>
<name>A0A511M8B0_9NOCA</name>
<dbReference type="Pfam" id="PF00440">
    <property type="entry name" value="TetR_N"/>
    <property type="match status" value="1"/>
</dbReference>
<dbReference type="InterPro" id="IPR050109">
    <property type="entry name" value="HTH-type_TetR-like_transc_reg"/>
</dbReference>
<evidence type="ECO:0000259" key="3">
    <source>
        <dbReference type="PROSITE" id="PS50977"/>
    </source>
</evidence>
<proteinExistence type="predicted"/>
<keyword evidence="5" id="KW-1185">Reference proteome</keyword>
<feature type="DNA-binding region" description="H-T-H motif" evidence="2">
    <location>
        <begin position="62"/>
        <end position="81"/>
    </location>
</feature>
<dbReference type="SUPFAM" id="SSF46689">
    <property type="entry name" value="Homeodomain-like"/>
    <property type="match status" value="1"/>
</dbReference>
<dbReference type="GO" id="GO:0003700">
    <property type="term" value="F:DNA-binding transcription factor activity"/>
    <property type="evidence" value="ECO:0007669"/>
    <property type="project" value="TreeGrafter"/>
</dbReference>
<dbReference type="Proteomes" id="UP000321424">
    <property type="component" value="Unassembled WGS sequence"/>
</dbReference>
<dbReference type="PRINTS" id="PR00455">
    <property type="entry name" value="HTHTETR"/>
</dbReference>
<comment type="caution">
    <text evidence="4">The sequence shown here is derived from an EMBL/GenBank/DDBJ whole genome shotgun (WGS) entry which is preliminary data.</text>
</comment>
<sequence length="219" mass="23538">MSAVSYPISDLPAPGERPLLGIGAPLPGTSEPTERADAARNRQLLLDAAQQLVREQGVDGLTMDALAKRAGVGKGTVFRRFGSRSGLLMALLDHSERKAQQAFMFGPPPLGPGAEPVERLVAFGRARLLDIDVEGELYRAAEIGEAGDRYSGAPYMLLKAHVTVLLREAKVPGELALVADSLLSTLSAALVMHQMRAQGYSRDQIGDNWEAIVRRVVSR</sequence>